<evidence type="ECO:0000313" key="3">
    <source>
        <dbReference type="Proteomes" id="UP000001420"/>
    </source>
</evidence>
<dbReference type="GO" id="GO:0008236">
    <property type="term" value="F:serine-type peptidase activity"/>
    <property type="evidence" value="ECO:0007669"/>
    <property type="project" value="InterPro"/>
</dbReference>
<dbReference type="ESTHER" id="proma-q7ved1">
    <property type="family name" value="PMH_Peptidase_S9"/>
</dbReference>
<dbReference type="KEGG" id="pma:Pro_0082"/>
<protein>
    <submittedName>
        <fullName evidence="2">Dipeptidyl aminopeptidase family enzyme</fullName>
    </submittedName>
</protein>
<dbReference type="InterPro" id="IPR050585">
    <property type="entry name" value="Xaa-Pro_dipeptidyl-ppase/CocE"/>
</dbReference>
<dbReference type="Proteomes" id="UP000001420">
    <property type="component" value="Chromosome"/>
</dbReference>
<dbReference type="EMBL" id="AE017126">
    <property type="protein sequence ID" value="AAP99128.1"/>
    <property type="molecule type" value="Genomic_DNA"/>
</dbReference>
<sequence length="652" mass="74389">MKFKNRDSERTSFLNTPLDAKTVCASSPNIKEPRLIDDWVLWLEQRPNEGGRTTALVRPWGKTDCSPQELTHFKWNIKSSIHGYGGAALAAVCSCDQIFLTWVDHSDGCLWSQSWQGLQTSLEKKEPLLIQLTEPICLSKKADFYLGDGLIDLKKMRWLGVMEKDDRDYLVSFSLNDALQEPKVIYIAKDFLGYLKLSPNSNKLAWVEWQKPSMPWDQSELCLASVSDEGELSSHKIFVNPLINSSKKVSVFQPTWLNNDQLVFAEDSNDWWNLKRIDFKNDLISNYKHICNIQAEFAMPQWIAGMSTIAISQDRILALSCKNTTWKLNLINHNQKTINIDLPFDNLSYLDANQGRVILIAGNSFKESSLLEVDLVEKPYTYKLEEKNSILNQDEISVAEDFWFKGFHGRITHALYYAPNPRRFNVIPLLVKIHSGPTSMASRGLNLSTQFWTSRGWAVVDVNYGGSTGFGRDYRDRLREGWGTVDVVDCYSAVKELLKLGKAHNNYIAIEGSSAGGFTALASLCYSKIFNAAACKYPVTDLIDMSETTHRFESNYLDYLVGPLSKNKEKYYDKSPINHIKKITSPVIFFHGMKDKVVKLEQVNKIFFGLKKNQIPVELYTFRDQGHGFRDALVNIEVLELTERFFNVHLGL</sequence>
<dbReference type="Gene3D" id="3.40.50.1820">
    <property type="entry name" value="alpha/beta hydrolase"/>
    <property type="match status" value="1"/>
</dbReference>
<dbReference type="SUPFAM" id="SSF53474">
    <property type="entry name" value="alpha/beta-Hydrolases"/>
    <property type="match status" value="1"/>
</dbReference>
<evidence type="ECO:0000313" key="2">
    <source>
        <dbReference type="EMBL" id="AAP99128.1"/>
    </source>
</evidence>
<dbReference type="GO" id="GO:0006508">
    <property type="term" value="P:proteolysis"/>
    <property type="evidence" value="ECO:0007669"/>
    <property type="project" value="InterPro"/>
</dbReference>
<keyword evidence="2" id="KW-0378">Hydrolase</keyword>
<gene>
    <name evidence="2" type="primary">DAP2</name>
    <name evidence="2" type="ordered locus">Pro_0082</name>
</gene>
<keyword evidence="2" id="KW-0645">Protease</keyword>
<feature type="domain" description="Peptidase S9 prolyl oligopeptidase catalytic" evidence="1">
    <location>
        <begin position="447"/>
        <end position="651"/>
    </location>
</feature>
<proteinExistence type="predicted"/>
<accession>Q7VED1</accession>
<reference evidence="2 3" key="1">
    <citation type="journal article" date="2003" name="Proc. Natl. Acad. Sci. U.S.A.">
        <title>Genome sequence of the cyanobacterium Prochlorococcus marinus SS120, a nearly minimal oxyphototrophic genome.</title>
        <authorList>
            <person name="Dufresne A."/>
            <person name="Salanoubat M."/>
            <person name="Partensky F."/>
            <person name="Artiguenave F."/>
            <person name="Axmann I.M."/>
            <person name="Barbe V."/>
            <person name="Duprat S."/>
            <person name="Galperin M.Y."/>
            <person name="Koonin E.V."/>
            <person name="Le Gall F."/>
            <person name="Makarova K.S."/>
            <person name="Ostrowski M."/>
            <person name="Oztas S."/>
            <person name="Robert C."/>
            <person name="Rogozin I.B."/>
            <person name="Scanlan D.J."/>
            <person name="Tandeau de Marsac N."/>
            <person name="Weissenbach J."/>
            <person name="Wincker P."/>
            <person name="Wolf Y.I."/>
            <person name="Hess W.R."/>
        </authorList>
    </citation>
    <scope>NUCLEOTIDE SEQUENCE [LARGE SCALE GENOMIC DNA]</scope>
    <source>
        <strain evidence="3">SARG / CCMP1375 / SS120</strain>
    </source>
</reference>
<dbReference type="PATRIC" id="fig|167539.5.peg.86"/>
<dbReference type="eggNOG" id="COG1506">
    <property type="taxonomic scope" value="Bacteria"/>
</dbReference>
<dbReference type="PANTHER" id="PTHR43056">
    <property type="entry name" value="PEPTIDASE S9 PROLYL OLIGOPEPTIDASE"/>
    <property type="match status" value="1"/>
</dbReference>
<keyword evidence="3" id="KW-1185">Reference proteome</keyword>
<keyword evidence="2" id="KW-0031">Aminopeptidase</keyword>
<dbReference type="Pfam" id="PF00326">
    <property type="entry name" value="Peptidase_S9"/>
    <property type="match status" value="1"/>
</dbReference>
<dbReference type="PANTHER" id="PTHR43056:SF5">
    <property type="entry name" value="PEPTIDASE S9 PROLYL OLIGOPEPTIDASE CATALYTIC DOMAIN-CONTAINING PROTEIN"/>
    <property type="match status" value="1"/>
</dbReference>
<dbReference type="AlphaFoldDB" id="Q7VED1"/>
<dbReference type="SUPFAM" id="SSF69322">
    <property type="entry name" value="Tricorn protease domain 2"/>
    <property type="match status" value="1"/>
</dbReference>
<dbReference type="InterPro" id="IPR001375">
    <property type="entry name" value="Peptidase_S9_cat"/>
</dbReference>
<name>Q7VED1_PROMA</name>
<organism evidence="2 3">
    <name type="scientific">Prochlorococcus marinus (strain SARG / CCMP1375 / SS120)</name>
    <dbReference type="NCBI Taxonomy" id="167539"/>
    <lineage>
        <taxon>Bacteria</taxon>
        <taxon>Bacillati</taxon>
        <taxon>Cyanobacteriota</taxon>
        <taxon>Cyanophyceae</taxon>
        <taxon>Synechococcales</taxon>
        <taxon>Prochlorococcaceae</taxon>
        <taxon>Prochlorococcus</taxon>
    </lineage>
</organism>
<dbReference type="OrthoDB" id="108903at2"/>
<dbReference type="RefSeq" id="WP_011124237.1">
    <property type="nucleotide sequence ID" value="NC_005042.1"/>
</dbReference>
<dbReference type="EnsemblBacteria" id="AAP99128">
    <property type="protein sequence ID" value="AAP99128"/>
    <property type="gene ID" value="Pro_0082"/>
</dbReference>
<dbReference type="MEROPS" id="S09.074"/>
<dbReference type="STRING" id="167539.Pro_0082"/>
<dbReference type="InterPro" id="IPR029058">
    <property type="entry name" value="AB_hydrolase_fold"/>
</dbReference>
<evidence type="ECO:0000259" key="1">
    <source>
        <dbReference type="Pfam" id="PF00326"/>
    </source>
</evidence>
<dbReference type="HOGENOM" id="CLU_012236_1_0_3"/>
<dbReference type="GO" id="GO:0004177">
    <property type="term" value="F:aminopeptidase activity"/>
    <property type="evidence" value="ECO:0007669"/>
    <property type="project" value="UniProtKB-KW"/>
</dbReference>